<evidence type="ECO:0000256" key="8">
    <source>
        <dbReference type="SAM" id="MobiDB-lite"/>
    </source>
</evidence>
<evidence type="ECO:0000256" key="7">
    <source>
        <dbReference type="ARBA" id="ARBA00037228"/>
    </source>
</evidence>
<reference evidence="10 11" key="1">
    <citation type="submission" date="2013-09" db="EMBL/GenBank/DDBJ databases">
        <title>Corchorus capsularis genome sequencing.</title>
        <authorList>
            <person name="Alam M."/>
            <person name="Haque M.S."/>
            <person name="Islam M.S."/>
            <person name="Emdad E.M."/>
            <person name="Islam M.M."/>
            <person name="Ahmed B."/>
            <person name="Halim A."/>
            <person name="Hossen Q.M.M."/>
            <person name="Hossain M.Z."/>
            <person name="Ahmed R."/>
            <person name="Khan M.M."/>
            <person name="Islam R."/>
            <person name="Rashid M.M."/>
            <person name="Khan S.A."/>
            <person name="Rahman M.S."/>
            <person name="Alam M."/>
        </authorList>
    </citation>
    <scope>NUCLEOTIDE SEQUENCE [LARGE SCALE GENOMIC DNA]</scope>
    <source>
        <strain evidence="11">cv. CVL-1</strain>
        <tissue evidence="10">Whole seedling</tissue>
    </source>
</reference>
<evidence type="ECO:0000256" key="6">
    <source>
        <dbReference type="ARBA" id="ARBA00023157"/>
    </source>
</evidence>
<keyword evidence="3" id="KW-0964">Secreted</keyword>
<keyword evidence="6" id="KW-1015">Disulfide bond</keyword>
<sequence length="87" mass="9400">MVRNNEELGNLLAGVTVAHVLISMMMVAKQAEAAAVTIKPGVLDPCERPGGPHPGCHPNVHSPPQEANPYNHGCLKLRRCRRGKENN</sequence>
<comment type="similarity">
    <text evidence="2">Belongs to the plant rapid alkalinization factor (RALF) family.</text>
</comment>
<dbReference type="GO" id="GO:0040008">
    <property type="term" value="P:regulation of growth"/>
    <property type="evidence" value="ECO:0007669"/>
    <property type="project" value="UniProtKB-ARBA"/>
</dbReference>
<dbReference type="Proteomes" id="UP000188268">
    <property type="component" value="Unassembled WGS sequence"/>
</dbReference>
<dbReference type="PANTHER" id="PTHR34270">
    <property type="entry name" value="PROTEIN RALF-LIKE 15-RELATED"/>
    <property type="match status" value="1"/>
</dbReference>
<feature type="chain" id="PRO_5012006154" evidence="9">
    <location>
        <begin position="34"/>
        <end position="87"/>
    </location>
</feature>
<protein>
    <submittedName>
        <fullName evidence="10">Rapid ALkalinization Factor</fullName>
    </submittedName>
</protein>
<evidence type="ECO:0000256" key="1">
    <source>
        <dbReference type="ARBA" id="ARBA00004613"/>
    </source>
</evidence>
<comment type="subcellular location">
    <subcellularLocation>
        <location evidence="1">Secreted</location>
    </subcellularLocation>
</comment>
<dbReference type="GO" id="GO:0005576">
    <property type="term" value="C:extracellular region"/>
    <property type="evidence" value="ECO:0007669"/>
    <property type="project" value="UniProtKB-SubCell"/>
</dbReference>
<comment type="caution">
    <text evidence="10">The sequence shown here is derived from an EMBL/GenBank/DDBJ whole genome shotgun (WGS) entry which is preliminary data.</text>
</comment>
<evidence type="ECO:0000256" key="3">
    <source>
        <dbReference type="ARBA" id="ARBA00022525"/>
    </source>
</evidence>
<dbReference type="Pfam" id="PF05498">
    <property type="entry name" value="RALF"/>
    <property type="match status" value="1"/>
</dbReference>
<evidence type="ECO:0000313" key="10">
    <source>
        <dbReference type="EMBL" id="OMO66063.1"/>
    </source>
</evidence>
<name>A0A1R3H6W0_COCAP</name>
<dbReference type="AlphaFoldDB" id="A0A1R3H6W0"/>
<feature type="region of interest" description="Disordered" evidence="8">
    <location>
        <begin position="52"/>
        <end position="72"/>
    </location>
</feature>
<dbReference type="OMA" id="CFALINM"/>
<dbReference type="GO" id="GO:0005179">
    <property type="term" value="F:hormone activity"/>
    <property type="evidence" value="ECO:0007669"/>
    <property type="project" value="UniProtKB-KW"/>
</dbReference>
<evidence type="ECO:0000256" key="4">
    <source>
        <dbReference type="ARBA" id="ARBA00022702"/>
    </source>
</evidence>
<keyword evidence="4" id="KW-0372">Hormone</keyword>
<dbReference type="InterPro" id="IPR008801">
    <property type="entry name" value="RALF"/>
</dbReference>
<organism evidence="10 11">
    <name type="scientific">Corchorus capsularis</name>
    <name type="common">Jute</name>
    <dbReference type="NCBI Taxonomy" id="210143"/>
    <lineage>
        <taxon>Eukaryota</taxon>
        <taxon>Viridiplantae</taxon>
        <taxon>Streptophyta</taxon>
        <taxon>Embryophyta</taxon>
        <taxon>Tracheophyta</taxon>
        <taxon>Spermatophyta</taxon>
        <taxon>Magnoliopsida</taxon>
        <taxon>eudicotyledons</taxon>
        <taxon>Gunneridae</taxon>
        <taxon>Pentapetalae</taxon>
        <taxon>rosids</taxon>
        <taxon>malvids</taxon>
        <taxon>Malvales</taxon>
        <taxon>Malvaceae</taxon>
        <taxon>Grewioideae</taxon>
        <taxon>Apeibeae</taxon>
        <taxon>Corchorus</taxon>
    </lineage>
</organism>
<keyword evidence="5 9" id="KW-0732">Signal</keyword>
<accession>A0A1R3H6W0</accession>
<evidence type="ECO:0000256" key="5">
    <source>
        <dbReference type="ARBA" id="ARBA00022729"/>
    </source>
</evidence>
<feature type="signal peptide" evidence="9">
    <location>
        <begin position="1"/>
        <end position="33"/>
    </location>
</feature>
<comment type="function">
    <text evidence="7">Cell signaling peptide that may regulate plant stress, growth, and development. Mediates a rapid alkalinization of extracellular space by mediating a transient increase in the cytoplasmic Ca(2+) concentration leading to a calcium-dependent signaling events through a cell surface receptor and a concomitant activation of some intracellular mitogen-activated protein kinases.</text>
</comment>
<keyword evidence="11" id="KW-1185">Reference proteome</keyword>
<evidence type="ECO:0000256" key="9">
    <source>
        <dbReference type="SAM" id="SignalP"/>
    </source>
</evidence>
<dbReference type="EMBL" id="AWWV01012571">
    <property type="protein sequence ID" value="OMO66063.1"/>
    <property type="molecule type" value="Genomic_DNA"/>
</dbReference>
<evidence type="ECO:0000313" key="11">
    <source>
        <dbReference type="Proteomes" id="UP000188268"/>
    </source>
</evidence>
<dbReference type="OrthoDB" id="1652205at2759"/>
<evidence type="ECO:0000256" key="2">
    <source>
        <dbReference type="ARBA" id="ARBA00009178"/>
    </source>
</evidence>
<dbReference type="PANTHER" id="PTHR34270:SF5">
    <property type="entry name" value="PROTEIN RALF-LIKE 10-RELATED"/>
    <property type="match status" value="1"/>
</dbReference>
<gene>
    <name evidence="10" type="ORF">CCACVL1_21311</name>
</gene>
<dbReference type="Gramene" id="OMO66063">
    <property type="protein sequence ID" value="OMO66063"/>
    <property type="gene ID" value="CCACVL1_21311"/>
</dbReference>
<proteinExistence type="inferred from homology"/>